<proteinExistence type="predicted"/>
<reference evidence="2 3" key="1">
    <citation type="submission" date="2019-10" db="EMBL/GenBank/DDBJ databases">
        <title>Whole-genome sequence of the extremophile Heliorestis acidaminivorans DSM 24790.</title>
        <authorList>
            <person name="Kyndt J.A."/>
            <person name="Meyer T.E."/>
        </authorList>
    </citation>
    <scope>NUCLEOTIDE SEQUENCE [LARGE SCALE GENOMIC DNA]</scope>
    <source>
        <strain evidence="2 3">DSM 24790</strain>
    </source>
</reference>
<dbReference type="InterPro" id="IPR059177">
    <property type="entry name" value="GH29D-like_dom"/>
</dbReference>
<dbReference type="AlphaFoldDB" id="A0A6I0ES72"/>
<protein>
    <recommendedName>
        <fullName evidence="1">GH29D-like beta-sandwich domain-containing protein</fullName>
    </recommendedName>
</protein>
<evidence type="ECO:0000259" key="1">
    <source>
        <dbReference type="Pfam" id="PF13290"/>
    </source>
</evidence>
<keyword evidence="3" id="KW-1185">Reference proteome</keyword>
<dbReference type="Proteomes" id="UP000468766">
    <property type="component" value="Unassembled WGS sequence"/>
</dbReference>
<name>A0A6I0ES72_9FIRM</name>
<gene>
    <name evidence="2" type="ORF">F9B85_11500</name>
</gene>
<dbReference type="RefSeq" id="WP_151621059.1">
    <property type="nucleotide sequence ID" value="NZ_WBXO01000010.1"/>
</dbReference>
<dbReference type="EMBL" id="WBXO01000010">
    <property type="protein sequence ID" value="KAB2951651.1"/>
    <property type="molecule type" value="Genomic_DNA"/>
</dbReference>
<feature type="domain" description="GH29D-like beta-sandwich" evidence="1">
    <location>
        <begin position="262"/>
        <end position="334"/>
    </location>
</feature>
<evidence type="ECO:0000313" key="2">
    <source>
        <dbReference type="EMBL" id="KAB2951651.1"/>
    </source>
</evidence>
<dbReference type="OrthoDB" id="2080124at2"/>
<accession>A0A6I0ES72</accession>
<evidence type="ECO:0000313" key="3">
    <source>
        <dbReference type="Proteomes" id="UP000468766"/>
    </source>
</evidence>
<sequence length="459" mass="51750">MFFGLKSFASGEEQYNLQSKVRMASIFITEELRYAYSVQIIDSSNFAIPNEVTDELNYIYIKNNKLYHKNKDNNVAREIPMTTSDNVNINLIVNTTNTNGMINFKVIGTDGESTYDIVTDVSVLNLKSSIKKEGVSNSTSSYGVVYEKVDPDEVTSLRVVPNLIREDHDFPSDFRLTLIKEELIEFEEEYFSLGGAFKSMTIDEIEIDNNVVVLTIDGELDEIEKGFASITVKGTALKGGNDLTATIEVRSLRTEPPKANPLPGKVKKNQEIRLSSETIEAEIYFTMDGTDIDLAEPNHKYNPTLDINSRNVPVVEEDVTIKAMATKEGLGDSLIETFEYYIYPFIQSVSRVATANKFTITLTEEVIFDGSPLYNADGKPYYLNDSGFKVYYLQSIENKRYIDVEKVLLQDSYSIIIETKNIPGGSGEVFFIEYDQKSGYEIRSTSTNRLLEKTTISTH</sequence>
<comment type="caution">
    <text evidence="2">The sequence shown here is derived from an EMBL/GenBank/DDBJ whole genome shotgun (WGS) entry which is preliminary data.</text>
</comment>
<dbReference type="Pfam" id="PF13290">
    <property type="entry name" value="CHB_HEX_C_1"/>
    <property type="match status" value="1"/>
</dbReference>
<organism evidence="2 3">
    <name type="scientific">Heliorestis acidaminivorans</name>
    <dbReference type="NCBI Taxonomy" id="553427"/>
    <lineage>
        <taxon>Bacteria</taxon>
        <taxon>Bacillati</taxon>
        <taxon>Bacillota</taxon>
        <taxon>Clostridia</taxon>
        <taxon>Eubacteriales</taxon>
        <taxon>Heliobacteriaceae</taxon>
        <taxon>Heliorestis</taxon>
    </lineage>
</organism>